<organism evidence="2 3">
    <name type="scientific">Alkaliphilus hydrothermalis</name>
    <dbReference type="NCBI Taxonomy" id="1482730"/>
    <lineage>
        <taxon>Bacteria</taxon>
        <taxon>Bacillati</taxon>
        <taxon>Bacillota</taxon>
        <taxon>Clostridia</taxon>
        <taxon>Peptostreptococcales</taxon>
        <taxon>Natronincolaceae</taxon>
        <taxon>Alkaliphilus</taxon>
    </lineage>
</organism>
<dbReference type="InterPro" id="IPR029063">
    <property type="entry name" value="SAM-dependent_MTases_sf"/>
</dbReference>
<comment type="caution">
    <text evidence="2">The sequence shown here is derived from an EMBL/GenBank/DDBJ whole genome shotgun (WGS) entry which is preliminary data.</text>
</comment>
<dbReference type="Pfam" id="PF13679">
    <property type="entry name" value="Methyltransf_32"/>
    <property type="match status" value="1"/>
</dbReference>
<dbReference type="SUPFAM" id="SSF53335">
    <property type="entry name" value="S-adenosyl-L-methionine-dependent methyltransferases"/>
    <property type="match status" value="1"/>
</dbReference>
<dbReference type="GO" id="GO:0032259">
    <property type="term" value="P:methylation"/>
    <property type="evidence" value="ECO:0007669"/>
    <property type="project" value="UniProtKB-KW"/>
</dbReference>
<evidence type="ECO:0000313" key="2">
    <source>
        <dbReference type="EMBL" id="MBM7616337.1"/>
    </source>
</evidence>
<feature type="domain" description="Methyltransferase" evidence="1">
    <location>
        <begin position="157"/>
        <end position="292"/>
    </location>
</feature>
<dbReference type="RefSeq" id="WP_204404453.1">
    <property type="nucleotide sequence ID" value="NZ_JAFBEE010000032.1"/>
</dbReference>
<reference evidence="2 3" key="1">
    <citation type="submission" date="2021-01" db="EMBL/GenBank/DDBJ databases">
        <title>Genomic Encyclopedia of Type Strains, Phase IV (KMG-IV): sequencing the most valuable type-strain genomes for metagenomic binning, comparative biology and taxonomic classification.</title>
        <authorList>
            <person name="Goeker M."/>
        </authorList>
    </citation>
    <scope>NUCLEOTIDE SEQUENCE [LARGE SCALE GENOMIC DNA]</scope>
    <source>
        <strain evidence="2 3">DSM 25890</strain>
    </source>
</reference>
<dbReference type="Proteomes" id="UP001314796">
    <property type="component" value="Unassembled WGS sequence"/>
</dbReference>
<dbReference type="GO" id="GO:0008168">
    <property type="term" value="F:methyltransferase activity"/>
    <property type="evidence" value="ECO:0007669"/>
    <property type="project" value="UniProtKB-KW"/>
</dbReference>
<dbReference type="PANTHER" id="PTHR13369:SF3">
    <property type="entry name" value="METHYLTRANSFERASE DOMAIN-CONTAINING PROTEIN"/>
    <property type="match status" value="1"/>
</dbReference>
<protein>
    <submittedName>
        <fullName evidence="2">SAM-dependent methyltransferase</fullName>
    </submittedName>
</protein>
<dbReference type="EMBL" id="JAFBEE010000032">
    <property type="protein sequence ID" value="MBM7616337.1"/>
    <property type="molecule type" value="Genomic_DNA"/>
</dbReference>
<keyword evidence="2" id="KW-0808">Transferase</keyword>
<dbReference type="PANTHER" id="PTHR13369">
    <property type="match status" value="1"/>
</dbReference>
<dbReference type="CDD" id="cd02440">
    <property type="entry name" value="AdoMet_MTases"/>
    <property type="match status" value="1"/>
</dbReference>
<keyword evidence="3" id="KW-1185">Reference proteome</keyword>
<dbReference type="InterPro" id="IPR025714">
    <property type="entry name" value="Methyltranfer_dom"/>
</dbReference>
<dbReference type="Gene3D" id="3.40.50.150">
    <property type="entry name" value="Vaccinia Virus protein VP39"/>
    <property type="match status" value="1"/>
</dbReference>
<sequence>MKKQSLMKLKLFLSGLEERLKENYILFKDINFICTSGLKKFKGKGVPEAEGISLNFNGVTKVYKIDQIIDEIANIAEQYDEMVIHYKERGTTIVIEADQKNVKIKYEDEQIKEPTEGIKTTHIGNRDYLIKVGPANALLKEIGVLSKEGKVKNDMIRKYNQIDHFVELIEDLLKELEDLEEITILDCGCGKSYLSFVLNYYLTEVLKKKCHFIGLDYSETVIESSRKMAQNLGYRNMSFHKEDIKNYIPDRDIHLVISLHACDTATDMALALGVRVNARAIVSVPCCQKEILSQYEYGPLQPILKHGILKARMADVLTDGLRALLLEAKGYKVSIVEYISPLETPKNLLLRAEKVSYGNRQAMEQYNELKKALNVKPTFEKLIY</sequence>
<proteinExistence type="predicted"/>
<evidence type="ECO:0000259" key="1">
    <source>
        <dbReference type="Pfam" id="PF13679"/>
    </source>
</evidence>
<gene>
    <name evidence="2" type="ORF">JOC73_002919</name>
</gene>
<keyword evidence="2" id="KW-0489">Methyltransferase</keyword>
<accession>A0ABS2NU83</accession>
<evidence type="ECO:0000313" key="3">
    <source>
        <dbReference type="Proteomes" id="UP001314796"/>
    </source>
</evidence>
<name>A0ABS2NU83_9FIRM</name>